<reference evidence="2 3" key="1">
    <citation type="submission" date="2024-02" db="EMBL/GenBank/DDBJ databases">
        <authorList>
            <person name="Nijsse B."/>
            <person name="Sprong H."/>
        </authorList>
    </citation>
    <scope>NUCLEOTIDE SEQUENCE [LARGE SCALE GENOMIC DNA]</scope>
    <source>
        <strain evidence="2">OB144</strain>
    </source>
</reference>
<dbReference type="EMBL" id="OZ018776">
    <property type="protein sequence ID" value="CAK9119956.1"/>
    <property type="molecule type" value="Genomic_DNA"/>
</dbReference>
<proteinExistence type="predicted"/>
<dbReference type="InterPro" id="IPR005728">
    <property type="entry name" value="RPE1"/>
</dbReference>
<accession>A0ABM9NA61</accession>
<organism evidence="2 3">
    <name type="scientific">Rickettsia helvetica</name>
    <dbReference type="NCBI Taxonomy" id="35789"/>
    <lineage>
        <taxon>Bacteria</taxon>
        <taxon>Pseudomonadati</taxon>
        <taxon>Pseudomonadota</taxon>
        <taxon>Alphaproteobacteria</taxon>
        <taxon>Rickettsiales</taxon>
        <taxon>Rickettsiaceae</taxon>
        <taxon>Rickettsieae</taxon>
        <taxon>Rickettsia</taxon>
        <taxon>spotted fever group</taxon>
    </lineage>
</organism>
<gene>
    <name evidence="2" type="ORF">OB144RH_01440</name>
</gene>
<dbReference type="NCBIfam" id="TIGR01045">
    <property type="entry name" value="RPE1"/>
    <property type="match status" value="1"/>
</dbReference>
<dbReference type="Proteomes" id="UP001642485">
    <property type="component" value="Chromosome"/>
</dbReference>
<keyword evidence="1" id="KW-0175">Coiled coil</keyword>
<evidence type="ECO:0000256" key="1">
    <source>
        <dbReference type="SAM" id="Coils"/>
    </source>
</evidence>
<sequence length="117" mass="13675">MKMDNEILDCLQNEANKEEFEGDTKRSTAAYKEVREDASTGSTYKLPLEASYASSLKKLMEEVEHKLDDLLSTLLNNQNEVKKLQNENKELKDNYIKMLDQINIYINELEEIKKQQK</sequence>
<feature type="coiled-coil region" evidence="1">
    <location>
        <begin position="53"/>
        <end position="115"/>
    </location>
</feature>
<name>A0ABM9NA61_RICHE</name>
<evidence type="ECO:0000313" key="3">
    <source>
        <dbReference type="Proteomes" id="UP001642485"/>
    </source>
</evidence>
<evidence type="ECO:0000313" key="2">
    <source>
        <dbReference type="EMBL" id="CAK9119956.1"/>
    </source>
</evidence>
<protein>
    <submittedName>
        <fullName evidence="2">Palindromic element RPE1 domain-containing protein</fullName>
    </submittedName>
</protein>
<keyword evidence="3" id="KW-1185">Reference proteome</keyword>